<comment type="caution">
    <text evidence="2">The sequence shown here is derived from an EMBL/GenBank/DDBJ whole genome shotgun (WGS) entry which is preliminary data.</text>
</comment>
<sequence>MSSEAIEARHLDLIRCEHAAGTAFGCVDEDEGRSAPFVTAPAALAVATLATAFAATVTYLI</sequence>
<reference evidence="3" key="1">
    <citation type="journal article" date="2019" name="Int. J. Syst. Evol. Microbiol.">
        <title>The Global Catalogue of Microorganisms (GCM) 10K type strain sequencing project: providing services to taxonomists for standard genome sequencing and annotation.</title>
        <authorList>
            <consortium name="The Broad Institute Genomics Platform"/>
            <consortium name="The Broad Institute Genome Sequencing Center for Infectious Disease"/>
            <person name="Wu L."/>
            <person name="Ma J."/>
        </authorList>
    </citation>
    <scope>NUCLEOTIDE SEQUENCE [LARGE SCALE GENOMIC DNA]</scope>
    <source>
        <strain evidence="3">CCUG 48316</strain>
    </source>
</reference>
<keyword evidence="1" id="KW-0472">Membrane</keyword>
<dbReference type="Proteomes" id="UP001596292">
    <property type="component" value="Unassembled WGS sequence"/>
</dbReference>
<proteinExistence type="predicted"/>
<feature type="transmembrane region" description="Helical" evidence="1">
    <location>
        <begin position="37"/>
        <end position="60"/>
    </location>
</feature>
<gene>
    <name evidence="2" type="ORF">ACFQE0_24465</name>
</gene>
<organism evidence="2 3">
    <name type="scientific">Methylobacterium komagatae</name>
    <dbReference type="NCBI Taxonomy" id="374425"/>
    <lineage>
        <taxon>Bacteria</taxon>
        <taxon>Pseudomonadati</taxon>
        <taxon>Pseudomonadota</taxon>
        <taxon>Alphaproteobacteria</taxon>
        <taxon>Hyphomicrobiales</taxon>
        <taxon>Methylobacteriaceae</taxon>
        <taxon>Methylobacterium</taxon>
    </lineage>
</organism>
<dbReference type="RefSeq" id="WP_378974293.1">
    <property type="nucleotide sequence ID" value="NZ_JBHSWN010000001.1"/>
</dbReference>
<keyword evidence="1" id="KW-1133">Transmembrane helix</keyword>
<dbReference type="EMBL" id="JBHSWN010000001">
    <property type="protein sequence ID" value="MFC6792432.1"/>
    <property type="molecule type" value="Genomic_DNA"/>
</dbReference>
<protein>
    <submittedName>
        <fullName evidence="2">Uncharacterized protein</fullName>
    </submittedName>
</protein>
<name>A0ABW2BRJ4_9HYPH</name>
<accession>A0ABW2BRJ4</accession>
<keyword evidence="1" id="KW-0812">Transmembrane</keyword>
<evidence type="ECO:0000313" key="2">
    <source>
        <dbReference type="EMBL" id="MFC6792432.1"/>
    </source>
</evidence>
<evidence type="ECO:0000256" key="1">
    <source>
        <dbReference type="SAM" id="Phobius"/>
    </source>
</evidence>
<keyword evidence="3" id="KW-1185">Reference proteome</keyword>
<evidence type="ECO:0000313" key="3">
    <source>
        <dbReference type="Proteomes" id="UP001596292"/>
    </source>
</evidence>